<dbReference type="InterPro" id="IPR001898">
    <property type="entry name" value="SLC13A/DASS"/>
</dbReference>
<proteinExistence type="predicted"/>
<keyword evidence="3 5" id="KW-1133">Transmembrane helix</keyword>
<feature type="transmembrane region" description="Helical" evidence="5">
    <location>
        <begin position="15"/>
        <end position="33"/>
    </location>
</feature>
<dbReference type="Pfam" id="PF00939">
    <property type="entry name" value="Na_sulph_symp"/>
    <property type="match status" value="1"/>
</dbReference>
<dbReference type="PANTHER" id="PTHR10283:SF82">
    <property type="entry name" value="SOLUTE CARRIER FAMILY 13 MEMBER 2"/>
    <property type="match status" value="1"/>
</dbReference>
<sequence>MDLSATYGCLPKRNASIVALLAAGLAAIAALSFRGALSPHDARIVAIVFVCITLWATSLIEGALVSLLFFFLAATITSVPAAEIFSGFASSAFWLVFSGAVIGFALKDSGLSARVGSLLARCIGSSYLRALLAFAALSFLLSLVMPSTFGRVAILVPIAAGYCDAVRLAQSANGRRGILLLVIVGSYELAAAVLPANLPNVIMAGVLEQSHGIRLSFSEYLLYFLPAGAIVRGAILVFVSHRIFADSVGAASEAEMRKPLSKRELHVMLLLGLTLSLWFADSIHHVAPGWVGLGFALVYFLTSPRGLLARFTATLKLDLLWFIAAIIGITALVNHLDVRIPGASELESLRDNPFVGYLGLSATSILLCFVVTSNAEPAIFVPFASRVLGHGAQLKAGLLSQVMGYATTFVPYQSPPIVFGNEMAGLDRASAIRYCLWTALLGVLFVLPVNALWWRVIGFL</sequence>
<evidence type="ECO:0000313" key="7">
    <source>
        <dbReference type="Proteomes" id="UP000192911"/>
    </source>
</evidence>
<keyword evidence="2 5" id="KW-0812">Transmembrane</keyword>
<evidence type="ECO:0000256" key="1">
    <source>
        <dbReference type="ARBA" id="ARBA00004141"/>
    </source>
</evidence>
<evidence type="ECO:0000256" key="5">
    <source>
        <dbReference type="SAM" id="Phobius"/>
    </source>
</evidence>
<name>A0A1X7DHD4_TRICW</name>
<evidence type="ECO:0000256" key="4">
    <source>
        <dbReference type="ARBA" id="ARBA00023136"/>
    </source>
</evidence>
<feature type="transmembrane region" description="Helical" evidence="5">
    <location>
        <begin position="289"/>
        <end position="308"/>
    </location>
</feature>
<feature type="transmembrane region" description="Helical" evidence="5">
    <location>
        <begin position="45"/>
        <end position="72"/>
    </location>
</feature>
<evidence type="ECO:0000313" key="6">
    <source>
        <dbReference type="EMBL" id="SMF15626.1"/>
    </source>
</evidence>
<reference evidence="7" key="1">
    <citation type="submission" date="2017-04" db="EMBL/GenBank/DDBJ databases">
        <authorList>
            <person name="Varghese N."/>
            <person name="Submissions S."/>
        </authorList>
    </citation>
    <scope>NUCLEOTIDE SEQUENCE [LARGE SCALE GENOMIC DNA]</scope>
    <source>
        <strain evidence="7">Ballard 720</strain>
    </source>
</reference>
<comment type="subcellular location">
    <subcellularLocation>
        <location evidence="1">Membrane</location>
        <topology evidence="1">Multi-pass membrane protein</topology>
    </subcellularLocation>
</comment>
<feature type="transmembrane region" description="Helical" evidence="5">
    <location>
        <begin position="434"/>
        <end position="454"/>
    </location>
</feature>
<dbReference type="RefSeq" id="WP_085225917.1">
    <property type="nucleotide sequence ID" value="NZ_BSQD01000003.1"/>
</dbReference>
<protein>
    <submittedName>
        <fullName evidence="6">Di-and tricarboxylate transporter</fullName>
    </submittedName>
</protein>
<feature type="transmembrane region" description="Helical" evidence="5">
    <location>
        <begin position="220"/>
        <end position="244"/>
    </location>
</feature>
<organism evidence="6 7">
    <name type="scientific">Trinickia caryophylli</name>
    <name type="common">Paraburkholderia caryophylli</name>
    <dbReference type="NCBI Taxonomy" id="28094"/>
    <lineage>
        <taxon>Bacteria</taxon>
        <taxon>Pseudomonadati</taxon>
        <taxon>Pseudomonadota</taxon>
        <taxon>Betaproteobacteria</taxon>
        <taxon>Burkholderiales</taxon>
        <taxon>Burkholderiaceae</taxon>
        <taxon>Trinickia</taxon>
    </lineage>
</organism>
<dbReference type="PANTHER" id="PTHR10283">
    <property type="entry name" value="SOLUTE CARRIER FAMILY 13 MEMBER"/>
    <property type="match status" value="1"/>
</dbReference>
<feature type="transmembrane region" description="Helical" evidence="5">
    <location>
        <begin position="315"/>
        <end position="334"/>
    </location>
</feature>
<feature type="transmembrane region" description="Helical" evidence="5">
    <location>
        <begin position="84"/>
        <end position="106"/>
    </location>
</feature>
<evidence type="ECO:0000256" key="3">
    <source>
        <dbReference type="ARBA" id="ARBA00022989"/>
    </source>
</evidence>
<dbReference type="EMBL" id="FXAH01000003">
    <property type="protein sequence ID" value="SMF15626.1"/>
    <property type="molecule type" value="Genomic_DNA"/>
</dbReference>
<feature type="transmembrane region" description="Helical" evidence="5">
    <location>
        <begin position="118"/>
        <end position="143"/>
    </location>
</feature>
<dbReference type="GO" id="GO:0008514">
    <property type="term" value="F:organic anion transmembrane transporter activity"/>
    <property type="evidence" value="ECO:0007669"/>
    <property type="project" value="UniProtKB-ARBA"/>
</dbReference>
<feature type="transmembrane region" description="Helical" evidence="5">
    <location>
        <begin position="354"/>
        <end position="372"/>
    </location>
</feature>
<keyword evidence="4 5" id="KW-0472">Membrane</keyword>
<dbReference type="OrthoDB" id="5460483at2"/>
<accession>A0A1X7DHD4</accession>
<dbReference type="STRING" id="28094.SAMN06295900_103226"/>
<gene>
    <name evidence="6" type="ORF">SAMN06295900_103226</name>
</gene>
<dbReference type="AlphaFoldDB" id="A0A1X7DHD4"/>
<dbReference type="GO" id="GO:0005886">
    <property type="term" value="C:plasma membrane"/>
    <property type="evidence" value="ECO:0007669"/>
    <property type="project" value="TreeGrafter"/>
</dbReference>
<evidence type="ECO:0000256" key="2">
    <source>
        <dbReference type="ARBA" id="ARBA00022692"/>
    </source>
</evidence>
<keyword evidence="7" id="KW-1185">Reference proteome</keyword>
<feature type="transmembrane region" description="Helical" evidence="5">
    <location>
        <begin position="178"/>
        <end position="198"/>
    </location>
</feature>
<dbReference type="GO" id="GO:1905039">
    <property type="term" value="P:carboxylic acid transmembrane transport"/>
    <property type="evidence" value="ECO:0007669"/>
    <property type="project" value="UniProtKB-ARBA"/>
</dbReference>
<dbReference type="GeneID" id="95548561"/>
<dbReference type="Proteomes" id="UP000192911">
    <property type="component" value="Unassembled WGS sequence"/>
</dbReference>